<comment type="subunit">
    <text evidence="8">Homodimer.</text>
</comment>
<feature type="binding site" evidence="8">
    <location>
        <position position="27"/>
    </location>
    <ligand>
        <name>[4Fe-4S] cluster</name>
        <dbReference type="ChEBI" id="CHEBI:49883"/>
        <note>4Fe-4S-S-AdoMet</note>
    </ligand>
</feature>
<feature type="binding site" evidence="8">
    <location>
        <position position="20"/>
    </location>
    <ligand>
        <name>[4Fe-4S] cluster</name>
        <dbReference type="ChEBI" id="CHEBI:49883"/>
        <note>4Fe-4S-S-AdoMet</note>
    </ligand>
</feature>
<dbReference type="CDD" id="cd01335">
    <property type="entry name" value="Radical_SAM"/>
    <property type="match status" value="1"/>
</dbReference>
<dbReference type="InterPro" id="IPR007197">
    <property type="entry name" value="rSAM"/>
</dbReference>
<keyword evidence="11" id="KW-1185">Reference proteome</keyword>
<feature type="binding site" evidence="8">
    <location>
        <position position="74"/>
    </location>
    <ligand>
        <name>substrate</name>
    </ligand>
</feature>
<keyword evidence="7 8" id="KW-0456">Lyase</keyword>
<dbReference type="Gene3D" id="3.20.20.70">
    <property type="entry name" value="Aldolase class I"/>
    <property type="match status" value="1"/>
</dbReference>
<dbReference type="EC" id="4.3.99.3" evidence="8"/>
<comment type="similarity">
    <text evidence="8">Belongs to the radical SAM superfamily. 7-carboxy-7-deazaguanine synthase family.</text>
</comment>
<dbReference type="InterPro" id="IPR024924">
    <property type="entry name" value="7-CO-7-deazaguanine_synth-like"/>
</dbReference>
<comment type="catalytic activity">
    <reaction evidence="8">
        <text>6-carboxy-5,6,7,8-tetrahydropterin + H(+) = 7-carboxy-7-carbaguanine + NH4(+)</text>
        <dbReference type="Rhea" id="RHEA:27974"/>
        <dbReference type="ChEBI" id="CHEBI:15378"/>
        <dbReference type="ChEBI" id="CHEBI:28938"/>
        <dbReference type="ChEBI" id="CHEBI:61032"/>
        <dbReference type="ChEBI" id="CHEBI:61036"/>
        <dbReference type="EC" id="4.3.99.3"/>
    </reaction>
</comment>
<dbReference type="InterPro" id="IPR058240">
    <property type="entry name" value="rSAM_sf"/>
</dbReference>
<dbReference type="GO" id="GO:0016840">
    <property type="term" value="F:carbon-nitrogen lyase activity"/>
    <property type="evidence" value="ECO:0007669"/>
    <property type="project" value="UniProtKB-UniRule"/>
</dbReference>
<organism evidence="10 11">
    <name type="scientific">Streptomyces sulfonofaciens</name>
    <dbReference type="NCBI Taxonomy" id="68272"/>
    <lineage>
        <taxon>Bacteria</taxon>
        <taxon>Bacillati</taxon>
        <taxon>Actinomycetota</taxon>
        <taxon>Actinomycetes</taxon>
        <taxon>Kitasatosporales</taxon>
        <taxon>Streptomycetaceae</taxon>
        <taxon>Streptomyces</taxon>
    </lineage>
</organism>
<sequence length="223" mass="24347">MQGEGPSAGRSCAFLRLGGCNLTCRWCDTPYTWDWQGVSDTGIAYRPVDELHVMSAAEVTERLLGFEVGLIVISGGEPLSQQSRVLPVVAELRDRGIAVEFETNGTVSPEDSLIATGARFNVSPKLSHSGVVEHRRIVPEVLVKFAAQPAAEFKFVCGEAADLEEVAALVDRFGLKDVWIMPRGQSAEEIGVSIRELADAVVARRWNLSTRLHVHAWGSERGF</sequence>
<feature type="binding site" evidence="8">
    <location>
        <position position="16"/>
    </location>
    <ligand>
        <name>substrate</name>
    </ligand>
</feature>
<comment type="function">
    <text evidence="8">Catalyzes the complex heterocyclic radical-mediated conversion of 6-carboxy-5,6,7,8-tetrahydropterin (CPH4) to 7-carboxy-7-deazaguanine (CDG), a step common to the biosynthetic pathways of all 7-deazapurine-containing compounds.</text>
</comment>
<dbReference type="PIRSF" id="PIRSF000370">
    <property type="entry name" value="QueE"/>
    <property type="match status" value="1"/>
</dbReference>
<dbReference type="AlphaFoldDB" id="A0A919KXX1"/>
<dbReference type="Proteomes" id="UP000603708">
    <property type="component" value="Unassembled WGS sequence"/>
</dbReference>
<dbReference type="GO" id="GO:1904047">
    <property type="term" value="F:S-adenosyl-L-methionine binding"/>
    <property type="evidence" value="ECO:0007669"/>
    <property type="project" value="UniProtKB-UniRule"/>
</dbReference>
<dbReference type="SUPFAM" id="SSF102114">
    <property type="entry name" value="Radical SAM enzymes"/>
    <property type="match status" value="1"/>
</dbReference>
<comment type="cofactor">
    <cofactor evidence="8">
        <name>S-adenosyl-L-methionine</name>
        <dbReference type="ChEBI" id="CHEBI:59789"/>
    </cofactor>
    <text evidence="8">Binds 1 S-adenosyl-L-methionine per subunit.</text>
</comment>
<dbReference type="EMBL" id="BNCD01000005">
    <property type="protein sequence ID" value="GHH76902.1"/>
    <property type="molecule type" value="Genomic_DNA"/>
</dbReference>
<feature type="binding site" evidence="8">
    <location>
        <position position="24"/>
    </location>
    <ligand>
        <name>[4Fe-4S] cluster</name>
        <dbReference type="ChEBI" id="CHEBI:49883"/>
        <note>4Fe-4S-S-AdoMet</note>
    </ligand>
</feature>
<dbReference type="RefSeq" id="WP_189930911.1">
    <property type="nucleotide sequence ID" value="NZ_BNCD01000005.1"/>
</dbReference>
<keyword evidence="5 8" id="KW-0408">Iron</keyword>
<dbReference type="PROSITE" id="PS51918">
    <property type="entry name" value="RADICAL_SAM"/>
    <property type="match status" value="1"/>
</dbReference>
<name>A0A919KXX1_9ACTN</name>
<evidence type="ECO:0000256" key="5">
    <source>
        <dbReference type="ARBA" id="ARBA00023004"/>
    </source>
</evidence>
<feature type="binding site" evidence="8">
    <location>
        <begin position="26"/>
        <end position="28"/>
    </location>
    <ligand>
        <name>S-adenosyl-L-methionine</name>
        <dbReference type="ChEBI" id="CHEBI:59789"/>
    </ligand>
</feature>
<feature type="domain" description="Radical SAM core" evidence="9">
    <location>
        <begin position="7"/>
        <end position="219"/>
    </location>
</feature>
<protein>
    <recommendedName>
        <fullName evidence="8">7-carboxy-7-deazaguanine synthase</fullName>
        <shortName evidence="8">CDG synthase</shortName>
        <ecNumber evidence="8">4.3.99.3</ecNumber>
    </recommendedName>
    <alternativeName>
        <fullName evidence="8">Queuosine biosynthesis protein QueE</fullName>
    </alternativeName>
</protein>
<comment type="caution">
    <text evidence="8">Lacks conserved residue(s) required for the propagation of feature annotation.</text>
</comment>
<evidence type="ECO:0000256" key="3">
    <source>
        <dbReference type="ARBA" id="ARBA00022723"/>
    </source>
</evidence>
<evidence type="ECO:0000256" key="4">
    <source>
        <dbReference type="ARBA" id="ARBA00022842"/>
    </source>
</evidence>
<dbReference type="GO" id="GO:0000287">
    <property type="term" value="F:magnesium ion binding"/>
    <property type="evidence" value="ECO:0007669"/>
    <property type="project" value="UniProtKB-UniRule"/>
</dbReference>
<reference evidence="10" key="1">
    <citation type="journal article" date="2014" name="Int. J. Syst. Evol. Microbiol.">
        <title>Complete genome sequence of Corynebacterium casei LMG S-19264T (=DSM 44701T), isolated from a smear-ripened cheese.</title>
        <authorList>
            <consortium name="US DOE Joint Genome Institute (JGI-PGF)"/>
            <person name="Walter F."/>
            <person name="Albersmeier A."/>
            <person name="Kalinowski J."/>
            <person name="Ruckert C."/>
        </authorList>
    </citation>
    <scope>NUCLEOTIDE SEQUENCE</scope>
    <source>
        <strain evidence="10">JCM 5069</strain>
    </source>
</reference>
<gene>
    <name evidence="8" type="primary">queE</name>
    <name evidence="10" type="ORF">GCM10018793_23820</name>
</gene>
<comment type="cofactor">
    <cofactor evidence="8">
        <name>Mg(2+)</name>
        <dbReference type="ChEBI" id="CHEBI:18420"/>
    </cofactor>
</comment>
<reference evidence="10" key="2">
    <citation type="submission" date="2020-09" db="EMBL/GenBank/DDBJ databases">
        <authorList>
            <person name="Sun Q."/>
            <person name="Ohkuma M."/>
        </authorList>
    </citation>
    <scope>NUCLEOTIDE SEQUENCE</scope>
    <source>
        <strain evidence="10">JCM 5069</strain>
    </source>
</reference>
<evidence type="ECO:0000256" key="8">
    <source>
        <dbReference type="HAMAP-Rule" id="MF_00917"/>
    </source>
</evidence>
<evidence type="ECO:0000256" key="1">
    <source>
        <dbReference type="ARBA" id="ARBA00022485"/>
    </source>
</evidence>
<comment type="cofactor">
    <cofactor evidence="8">
        <name>[4Fe-4S] cluster</name>
        <dbReference type="ChEBI" id="CHEBI:49883"/>
    </cofactor>
    <text evidence="8">Binds 1 [4Fe-4S] cluster. The cluster is coordinated with 3 cysteines and an exchangeable S-adenosyl-L-methionine.</text>
</comment>
<dbReference type="HAMAP" id="MF_00917">
    <property type="entry name" value="QueE"/>
    <property type="match status" value="1"/>
</dbReference>
<evidence type="ECO:0000313" key="11">
    <source>
        <dbReference type="Proteomes" id="UP000603708"/>
    </source>
</evidence>
<evidence type="ECO:0000259" key="9">
    <source>
        <dbReference type="PROSITE" id="PS51918"/>
    </source>
</evidence>
<keyword evidence="3 8" id="KW-0479">Metal-binding</keyword>
<keyword evidence="1 8" id="KW-0004">4Fe-4S</keyword>
<dbReference type="PANTHER" id="PTHR42836">
    <property type="entry name" value="7-CARBOXY-7-DEAZAGUANINE SYNTHASE"/>
    <property type="match status" value="1"/>
</dbReference>
<dbReference type="InterPro" id="IPR013785">
    <property type="entry name" value="Aldolase_TIM"/>
</dbReference>
<evidence type="ECO:0000256" key="7">
    <source>
        <dbReference type="ARBA" id="ARBA00023239"/>
    </source>
</evidence>
<accession>A0A919KXX1</accession>
<dbReference type="Pfam" id="PF04055">
    <property type="entry name" value="Radical_SAM"/>
    <property type="match status" value="1"/>
</dbReference>
<evidence type="ECO:0000256" key="2">
    <source>
        <dbReference type="ARBA" id="ARBA00022691"/>
    </source>
</evidence>
<proteinExistence type="inferred from homology"/>
<dbReference type="PANTHER" id="PTHR42836:SF1">
    <property type="entry name" value="7-CARBOXY-7-DEAZAGUANINE SYNTHASE"/>
    <property type="match status" value="1"/>
</dbReference>
<keyword evidence="6 8" id="KW-0411">Iron-sulfur</keyword>
<evidence type="ECO:0000256" key="6">
    <source>
        <dbReference type="ARBA" id="ARBA00023014"/>
    </source>
</evidence>
<dbReference type="SFLD" id="SFLDS00029">
    <property type="entry name" value="Radical_SAM"/>
    <property type="match status" value="1"/>
</dbReference>
<keyword evidence="8" id="KW-0671">Queuosine biosynthesis</keyword>
<comment type="caution">
    <text evidence="10">The sequence shown here is derived from an EMBL/GenBank/DDBJ whole genome shotgun (WGS) entry which is preliminary data.</text>
</comment>
<dbReference type="GO" id="GO:0051539">
    <property type="term" value="F:4 iron, 4 sulfur cluster binding"/>
    <property type="evidence" value="ECO:0007669"/>
    <property type="project" value="UniProtKB-UniRule"/>
</dbReference>
<feature type="binding site" evidence="8">
    <location>
        <position position="29"/>
    </location>
    <ligand>
        <name>Mg(2+)</name>
        <dbReference type="ChEBI" id="CHEBI:18420"/>
    </ligand>
</feature>
<feature type="binding site" evidence="8">
    <location>
        <begin position="123"/>
        <end position="125"/>
    </location>
    <ligand>
        <name>S-adenosyl-L-methionine</name>
        <dbReference type="ChEBI" id="CHEBI:59789"/>
    </ligand>
</feature>
<feature type="binding site" evidence="8">
    <location>
        <position position="76"/>
    </location>
    <ligand>
        <name>S-adenosyl-L-methionine</name>
        <dbReference type="ChEBI" id="CHEBI:59789"/>
    </ligand>
</feature>
<keyword evidence="2 8" id="KW-0949">S-adenosyl-L-methionine</keyword>
<keyword evidence="4 8" id="KW-0460">Magnesium</keyword>
<comment type="pathway">
    <text evidence="8">Purine metabolism; 7-cyano-7-deazaguanine biosynthesis.</text>
</comment>
<evidence type="ECO:0000313" key="10">
    <source>
        <dbReference type="EMBL" id="GHH76902.1"/>
    </source>
</evidence>
<dbReference type="GO" id="GO:0008616">
    <property type="term" value="P:tRNA queuosine(34) biosynthetic process"/>
    <property type="evidence" value="ECO:0007669"/>
    <property type="project" value="UniProtKB-UniRule"/>
</dbReference>